<proteinExistence type="predicted"/>
<dbReference type="Pfam" id="PF25534">
    <property type="entry name" value="DUF7918"/>
    <property type="match status" value="1"/>
</dbReference>
<dbReference type="PANTHER" id="PTHR36223">
    <property type="entry name" value="BETA-LACTAMASE-TYPE TRANSPEPTIDASE FOLD DOMAIN CONTAINING PROTEIN"/>
    <property type="match status" value="1"/>
</dbReference>
<dbReference type="OrthoDB" id="3364132at2759"/>
<evidence type="ECO:0000313" key="2">
    <source>
        <dbReference type="EMBL" id="RPA90344.1"/>
    </source>
</evidence>
<sequence length="233" mass="26478">MPSINGITAFIETHEGPIPEVGYAEFNGGLSCYIPAQSGQQFWLHYVISQPLLCKAASVEFYVDGQRIDAQFPSLQGGPGSPKIQPLDSKITSQYVQEAYNPDGSPGKMWRRDIFFAMVKMVTNRSGKARMSQEQALRYGTLECRVYRGERLPDLVHAVDSEVFAPPPCELYQGLLKGRHITHVSRVGAKIETTPKRRHSVRNIDPEEAPFAWFKFHYRSREYLSQKFIIRKP</sequence>
<keyword evidence="3" id="KW-1185">Reference proteome</keyword>
<dbReference type="InterPro" id="IPR057678">
    <property type="entry name" value="DUF7918"/>
</dbReference>
<accession>A0A3N4J964</accession>
<dbReference type="Proteomes" id="UP000276215">
    <property type="component" value="Unassembled WGS sequence"/>
</dbReference>
<dbReference type="EMBL" id="ML120529">
    <property type="protein sequence ID" value="RPA90344.1"/>
    <property type="molecule type" value="Genomic_DNA"/>
</dbReference>
<evidence type="ECO:0000313" key="3">
    <source>
        <dbReference type="Proteomes" id="UP000276215"/>
    </source>
</evidence>
<dbReference type="PANTHER" id="PTHR36223:SF1">
    <property type="entry name" value="TRANSCRIPTION ELONGATION FACTOR EAF N-TERMINAL DOMAIN-CONTAINING PROTEIN"/>
    <property type="match status" value="1"/>
</dbReference>
<feature type="domain" description="DUF7918" evidence="1">
    <location>
        <begin position="30"/>
        <end position="231"/>
    </location>
</feature>
<organism evidence="2 3">
    <name type="scientific">Choiromyces venosus 120613-1</name>
    <dbReference type="NCBI Taxonomy" id="1336337"/>
    <lineage>
        <taxon>Eukaryota</taxon>
        <taxon>Fungi</taxon>
        <taxon>Dikarya</taxon>
        <taxon>Ascomycota</taxon>
        <taxon>Pezizomycotina</taxon>
        <taxon>Pezizomycetes</taxon>
        <taxon>Pezizales</taxon>
        <taxon>Tuberaceae</taxon>
        <taxon>Choiromyces</taxon>
    </lineage>
</organism>
<dbReference type="AlphaFoldDB" id="A0A3N4J964"/>
<dbReference type="STRING" id="1336337.A0A3N4J964"/>
<feature type="non-terminal residue" evidence="2">
    <location>
        <position position="233"/>
    </location>
</feature>
<protein>
    <recommendedName>
        <fullName evidence="1">DUF7918 domain-containing protein</fullName>
    </recommendedName>
</protein>
<evidence type="ECO:0000259" key="1">
    <source>
        <dbReference type="Pfam" id="PF25534"/>
    </source>
</evidence>
<reference evidence="2 3" key="1">
    <citation type="journal article" date="2018" name="Nat. Ecol. Evol.">
        <title>Pezizomycetes genomes reveal the molecular basis of ectomycorrhizal truffle lifestyle.</title>
        <authorList>
            <person name="Murat C."/>
            <person name="Payen T."/>
            <person name="Noel B."/>
            <person name="Kuo A."/>
            <person name="Morin E."/>
            <person name="Chen J."/>
            <person name="Kohler A."/>
            <person name="Krizsan K."/>
            <person name="Balestrini R."/>
            <person name="Da Silva C."/>
            <person name="Montanini B."/>
            <person name="Hainaut M."/>
            <person name="Levati E."/>
            <person name="Barry K.W."/>
            <person name="Belfiori B."/>
            <person name="Cichocki N."/>
            <person name="Clum A."/>
            <person name="Dockter R.B."/>
            <person name="Fauchery L."/>
            <person name="Guy J."/>
            <person name="Iotti M."/>
            <person name="Le Tacon F."/>
            <person name="Lindquist E.A."/>
            <person name="Lipzen A."/>
            <person name="Malagnac F."/>
            <person name="Mello A."/>
            <person name="Molinier V."/>
            <person name="Miyauchi S."/>
            <person name="Poulain J."/>
            <person name="Riccioni C."/>
            <person name="Rubini A."/>
            <person name="Sitrit Y."/>
            <person name="Splivallo R."/>
            <person name="Traeger S."/>
            <person name="Wang M."/>
            <person name="Zifcakova L."/>
            <person name="Wipf D."/>
            <person name="Zambonelli A."/>
            <person name="Paolocci F."/>
            <person name="Nowrousian M."/>
            <person name="Ottonello S."/>
            <person name="Baldrian P."/>
            <person name="Spatafora J.W."/>
            <person name="Henrissat B."/>
            <person name="Nagy L.G."/>
            <person name="Aury J.M."/>
            <person name="Wincker P."/>
            <person name="Grigoriev I.V."/>
            <person name="Bonfante P."/>
            <person name="Martin F.M."/>
        </authorList>
    </citation>
    <scope>NUCLEOTIDE SEQUENCE [LARGE SCALE GENOMIC DNA]</scope>
    <source>
        <strain evidence="2 3">120613-1</strain>
    </source>
</reference>
<name>A0A3N4J964_9PEZI</name>
<gene>
    <name evidence="2" type="ORF">L873DRAFT_1635199</name>
</gene>